<dbReference type="CDD" id="cd07423">
    <property type="entry name" value="MPP_Prp_like"/>
    <property type="match status" value="1"/>
</dbReference>
<dbReference type="PANTHER" id="PTHR42850:SF7">
    <property type="entry name" value="BIS(5'-NUCLEOSYL)-TETRAPHOSPHATASE PRPE [ASYMMETRICAL]"/>
    <property type="match status" value="1"/>
</dbReference>
<proteinExistence type="predicted"/>
<dbReference type="Pfam" id="PF13671">
    <property type="entry name" value="AAA_33"/>
    <property type="match status" value="1"/>
</dbReference>
<dbReference type="SUPFAM" id="SSF56091">
    <property type="entry name" value="DNA ligase/mRNA capping enzyme, catalytic domain"/>
    <property type="match status" value="1"/>
</dbReference>
<dbReference type="SUPFAM" id="SSF56300">
    <property type="entry name" value="Metallo-dependent phosphatases"/>
    <property type="match status" value="1"/>
</dbReference>
<organism evidence="3 4">
    <name type="scientific">Actinomadura litoris</name>
    <dbReference type="NCBI Taxonomy" id="2678616"/>
    <lineage>
        <taxon>Bacteria</taxon>
        <taxon>Bacillati</taxon>
        <taxon>Actinomycetota</taxon>
        <taxon>Actinomycetes</taxon>
        <taxon>Streptosporangiales</taxon>
        <taxon>Thermomonosporaceae</taxon>
        <taxon>Actinomadura</taxon>
    </lineage>
</organism>
<accession>A0A7K1KVD6</accession>
<evidence type="ECO:0000259" key="2">
    <source>
        <dbReference type="Pfam" id="PF16542"/>
    </source>
</evidence>
<keyword evidence="4" id="KW-1185">Reference proteome</keyword>
<dbReference type="Pfam" id="PF16542">
    <property type="entry name" value="PNKP_ligase"/>
    <property type="match status" value="1"/>
</dbReference>
<dbReference type="GO" id="GO:0005737">
    <property type="term" value="C:cytoplasm"/>
    <property type="evidence" value="ECO:0007669"/>
    <property type="project" value="TreeGrafter"/>
</dbReference>
<dbReference type="InterPro" id="IPR024028">
    <property type="entry name" value="PNKP_bac"/>
</dbReference>
<dbReference type="PANTHER" id="PTHR42850">
    <property type="entry name" value="METALLOPHOSPHOESTERASE"/>
    <property type="match status" value="1"/>
</dbReference>
<dbReference type="GO" id="GO:0016791">
    <property type="term" value="F:phosphatase activity"/>
    <property type="evidence" value="ECO:0007669"/>
    <property type="project" value="TreeGrafter"/>
</dbReference>
<dbReference type="Gene3D" id="3.30.470.30">
    <property type="entry name" value="DNA ligase/mRNA capping enzyme"/>
    <property type="match status" value="2"/>
</dbReference>
<dbReference type="Gene3D" id="3.60.21.10">
    <property type="match status" value="1"/>
</dbReference>
<dbReference type="AlphaFoldDB" id="A0A7K1KVD6"/>
<feature type="domain" description="Polynucleotide kinase-phosphatase ligase" evidence="2">
    <location>
        <begin position="480"/>
        <end position="857"/>
    </location>
</feature>
<dbReference type="InterPro" id="IPR041780">
    <property type="entry name" value="MPP_PrpE-like"/>
</dbReference>
<evidence type="ECO:0000259" key="1">
    <source>
        <dbReference type="Pfam" id="PF00149"/>
    </source>
</evidence>
<sequence>MTDDTRDHDRTVIRLPEMGLVVLVGVSGSGKSHFARKHFAPTQVVSSDACRAMVSGDENDQSATADAFDLLHYIVGKRLRRGLLTVVDATNVQSRARQSLLQLAKAHDVLTAAIVLDVPEHVAVERNAARPDRDLPEHVVPRQRRELRRGLRSLGREFRRVRVLTGTEEIDAATIRYDRSWNDRRDLTGPFDVVGDVHGCRAELEDLLSGLGYEIVRDASGRAVDANHPGGRTVLFVGDLVDRGPDSPGVLRLAMGMVASGNALCVSGNHEAKLVRALRGRKVRVAHGLAESLEQLAAEPEEFRADALRFMDGLISHYVLDEGRLVVAHAGLKEDYHGRASGRVRSFALYGDTTGETDEYGLPVRYPWARDYRGKATVVYGHTPVPEPEWVNNTICLDTGVVFGGKLTALRYPERELVSVPAREVWYEPVRPLDAPASAGSVAGGHRESDVLRIEDVMDNSGVETRLMGRVTVREENALAALEVMSRFAVDPRWLVYLPPTMSPAATSALPGYLEHPAEALAAYRDRGVARVVCEEKHMGSRAVAVVCRDEAVAAARFGVDDGTTGALFTRTGRAFFRDPDRTREVLDRVRAAIGAAGLWDELDTGWLVLDCELLPWSAKAMDLIRTQYAATGAAARAALPMASGALARAQARGLDLGGLREHVDRRAANAARFRDAYARYCWPVDGLDGLRLAPFQVLAGDGTAWAAARDHDWHLDIAGRLADADPGGLIRRTGSMVADLADAASEEAVTGWWEGLTASGGEGMVVKPLGPLPEGTKVQPGVKCRGREYLRIIYGPDYTEPEHLDRLRGRSLGRKRSLAMREHALGLEALDRLAAGEPVWRVHQAVFAVLALESEPVDPRL</sequence>
<dbReference type="RefSeq" id="WP_156215075.1">
    <property type="nucleotide sequence ID" value="NZ_WOFH01000002.1"/>
</dbReference>
<comment type="caution">
    <text evidence="3">The sequence shown here is derived from an EMBL/GenBank/DDBJ whole genome shotgun (WGS) entry which is preliminary data.</text>
</comment>
<evidence type="ECO:0000313" key="4">
    <source>
        <dbReference type="Proteomes" id="UP000432015"/>
    </source>
</evidence>
<dbReference type="SUPFAM" id="SSF52540">
    <property type="entry name" value="P-loop containing nucleoside triphosphate hydrolases"/>
    <property type="match status" value="1"/>
</dbReference>
<name>A0A7K1KVD6_9ACTN</name>
<dbReference type="Gene3D" id="3.40.50.300">
    <property type="entry name" value="P-loop containing nucleotide triphosphate hydrolases"/>
    <property type="match status" value="1"/>
</dbReference>
<dbReference type="InterPro" id="IPR004843">
    <property type="entry name" value="Calcineurin-like_PHP"/>
</dbReference>
<dbReference type="InterPro" id="IPR050126">
    <property type="entry name" value="Ap4A_hydrolase"/>
</dbReference>
<gene>
    <name evidence="3" type="ORF">GNZ18_05835</name>
</gene>
<feature type="domain" description="Calcineurin-like phosphoesterase" evidence="1">
    <location>
        <begin position="190"/>
        <end position="386"/>
    </location>
</feature>
<dbReference type="GO" id="GO:0016301">
    <property type="term" value="F:kinase activity"/>
    <property type="evidence" value="ECO:0007669"/>
    <property type="project" value="UniProtKB-KW"/>
</dbReference>
<dbReference type="EMBL" id="WOFH01000002">
    <property type="protein sequence ID" value="MUN36120.1"/>
    <property type="molecule type" value="Genomic_DNA"/>
</dbReference>
<dbReference type="NCBIfam" id="TIGR04075">
    <property type="entry name" value="bacter_Pnkp"/>
    <property type="match status" value="1"/>
</dbReference>
<dbReference type="InterPro" id="IPR032380">
    <property type="entry name" value="PNKP_ligase_dom"/>
</dbReference>
<keyword evidence="3" id="KW-0808">Transferase</keyword>
<dbReference type="InterPro" id="IPR027417">
    <property type="entry name" value="P-loop_NTPase"/>
</dbReference>
<dbReference type="Proteomes" id="UP000432015">
    <property type="component" value="Unassembled WGS sequence"/>
</dbReference>
<keyword evidence="3" id="KW-0418">Kinase</keyword>
<reference evidence="3 4" key="1">
    <citation type="submission" date="2019-11" db="EMBL/GenBank/DDBJ databases">
        <authorList>
            <person name="Cao P."/>
        </authorList>
    </citation>
    <scope>NUCLEOTIDE SEQUENCE [LARGE SCALE GENOMIC DNA]</scope>
    <source>
        <strain evidence="3 4">NEAU-AAG5</strain>
    </source>
</reference>
<dbReference type="Pfam" id="PF00149">
    <property type="entry name" value="Metallophos"/>
    <property type="match status" value="1"/>
</dbReference>
<dbReference type="InterPro" id="IPR029052">
    <property type="entry name" value="Metallo-depent_PP-like"/>
</dbReference>
<evidence type="ECO:0000313" key="3">
    <source>
        <dbReference type="EMBL" id="MUN36120.1"/>
    </source>
</evidence>
<protein>
    <submittedName>
        <fullName evidence="3">Polynucleotide kinase-phosphatase</fullName>
    </submittedName>
</protein>